<protein>
    <submittedName>
        <fullName evidence="2">Uncharacterized protein</fullName>
    </submittedName>
</protein>
<feature type="region of interest" description="Disordered" evidence="1">
    <location>
        <begin position="1"/>
        <end position="20"/>
    </location>
</feature>
<evidence type="ECO:0000256" key="1">
    <source>
        <dbReference type="SAM" id="MobiDB-lite"/>
    </source>
</evidence>
<reference evidence="2 3" key="1">
    <citation type="submission" date="2019-02" db="EMBL/GenBank/DDBJ databases">
        <title>Deep-cultivation of Planctomycetes and their phenomic and genomic characterization uncovers novel biology.</title>
        <authorList>
            <person name="Wiegand S."/>
            <person name="Jogler M."/>
            <person name="Boedeker C."/>
            <person name="Pinto D."/>
            <person name="Vollmers J."/>
            <person name="Rivas-Marin E."/>
            <person name="Kohn T."/>
            <person name="Peeters S.H."/>
            <person name="Heuer A."/>
            <person name="Rast P."/>
            <person name="Oberbeckmann S."/>
            <person name="Bunk B."/>
            <person name="Jeske O."/>
            <person name="Meyerdierks A."/>
            <person name="Storesund J.E."/>
            <person name="Kallscheuer N."/>
            <person name="Luecker S."/>
            <person name="Lage O.M."/>
            <person name="Pohl T."/>
            <person name="Merkel B.J."/>
            <person name="Hornburger P."/>
            <person name="Mueller R.-W."/>
            <person name="Bruemmer F."/>
            <person name="Labrenz M."/>
            <person name="Spormann A.M."/>
            <person name="Op Den Camp H."/>
            <person name="Overmann J."/>
            <person name="Amann R."/>
            <person name="Jetten M.S.M."/>
            <person name="Mascher T."/>
            <person name="Medema M.H."/>
            <person name="Devos D.P."/>
            <person name="Kaster A.-K."/>
            <person name="Ovreas L."/>
            <person name="Rohde M."/>
            <person name="Galperin M.Y."/>
            <person name="Jogler C."/>
        </authorList>
    </citation>
    <scope>NUCLEOTIDE SEQUENCE [LARGE SCALE GENOMIC DNA]</scope>
    <source>
        <strain evidence="2 3">Pla22</strain>
    </source>
</reference>
<dbReference type="OrthoDB" id="284479at2"/>
<dbReference type="AlphaFoldDB" id="A0A5C5WSM4"/>
<keyword evidence="3" id="KW-1185">Reference proteome</keyword>
<sequence length="122" mass="13014">MAKKKAAGGNKSQAIRDYKAANPTAMPSEIAQKLTEQGFDLNAGFVSTVLSTAKRKTKVGRRGRPKGSKNKQVAGAVGRPRKTDSGATISVDSLIKAKKWVDEIGGIDEAKSAIETLERLMK</sequence>
<evidence type="ECO:0000313" key="2">
    <source>
        <dbReference type="EMBL" id="TWT52802.1"/>
    </source>
</evidence>
<proteinExistence type="predicted"/>
<dbReference type="EMBL" id="SJPI01000001">
    <property type="protein sequence ID" value="TWT52802.1"/>
    <property type="molecule type" value="Genomic_DNA"/>
</dbReference>
<organism evidence="2 3">
    <name type="scientific">Rubripirellula amarantea</name>
    <dbReference type="NCBI Taxonomy" id="2527999"/>
    <lineage>
        <taxon>Bacteria</taxon>
        <taxon>Pseudomonadati</taxon>
        <taxon>Planctomycetota</taxon>
        <taxon>Planctomycetia</taxon>
        <taxon>Pirellulales</taxon>
        <taxon>Pirellulaceae</taxon>
        <taxon>Rubripirellula</taxon>
    </lineage>
</organism>
<comment type="caution">
    <text evidence="2">The sequence shown here is derived from an EMBL/GenBank/DDBJ whole genome shotgun (WGS) entry which is preliminary data.</text>
</comment>
<name>A0A5C5WSM4_9BACT</name>
<evidence type="ECO:0000313" key="3">
    <source>
        <dbReference type="Proteomes" id="UP000316598"/>
    </source>
</evidence>
<gene>
    <name evidence="2" type="ORF">Pla22_04290</name>
</gene>
<feature type="region of interest" description="Disordered" evidence="1">
    <location>
        <begin position="54"/>
        <end position="85"/>
    </location>
</feature>
<accession>A0A5C5WSM4</accession>
<dbReference type="Proteomes" id="UP000316598">
    <property type="component" value="Unassembled WGS sequence"/>
</dbReference>
<feature type="compositionally biased region" description="Basic residues" evidence="1">
    <location>
        <begin position="54"/>
        <end position="69"/>
    </location>
</feature>
<dbReference type="RefSeq" id="WP_146513120.1">
    <property type="nucleotide sequence ID" value="NZ_SJPI01000001.1"/>
</dbReference>